<name>A0ABR3Z426_9PEZI</name>
<accession>A0ABR3Z426</accession>
<keyword evidence="3" id="KW-1185">Reference proteome</keyword>
<feature type="region of interest" description="Disordered" evidence="1">
    <location>
        <begin position="27"/>
        <end position="47"/>
    </location>
</feature>
<organism evidence="2 3">
    <name type="scientific">Ceratocystis pirilliformis</name>
    <dbReference type="NCBI Taxonomy" id="259994"/>
    <lineage>
        <taxon>Eukaryota</taxon>
        <taxon>Fungi</taxon>
        <taxon>Dikarya</taxon>
        <taxon>Ascomycota</taxon>
        <taxon>Pezizomycotina</taxon>
        <taxon>Sordariomycetes</taxon>
        <taxon>Hypocreomycetidae</taxon>
        <taxon>Microascales</taxon>
        <taxon>Ceratocystidaceae</taxon>
        <taxon>Ceratocystis</taxon>
    </lineage>
</organism>
<reference evidence="2 3" key="1">
    <citation type="journal article" date="2024" name="IMA Fungus">
        <title>IMA Genome - F19 : A genome assembly and annotation guide to empower mycologists, including annotated draft genome sequences of Ceratocystis pirilliformis, Diaporthe australafricana, Fusarium ophioides, Paecilomyces lecythidis, and Sporothrix stenoceras.</title>
        <authorList>
            <person name="Aylward J."/>
            <person name="Wilson A.M."/>
            <person name="Visagie C.M."/>
            <person name="Spraker J."/>
            <person name="Barnes I."/>
            <person name="Buitendag C."/>
            <person name="Ceriani C."/>
            <person name="Del Mar Angel L."/>
            <person name="du Plessis D."/>
            <person name="Fuchs T."/>
            <person name="Gasser K."/>
            <person name="Kramer D."/>
            <person name="Li W."/>
            <person name="Munsamy K."/>
            <person name="Piso A."/>
            <person name="Price J.L."/>
            <person name="Sonnekus B."/>
            <person name="Thomas C."/>
            <person name="van der Nest A."/>
            <person name="van Dijk A."/>
            <person name="van Heerden A."/>
            <person name="van Vuuren N."/>
            <person name="Yilmaz N."/>
            <person name="Duong T.A."/>
            <person name="van der Merwe N.A."/>
            <person name="Wingfield M.J."/>
            <person name="Wingfield B.D."/>
        </authorList>
    </citation>
    <scope>NUCLEOTIDE SEQUENCE [LARGE SCALE GENOMIC DNA]</scope>
    <source>
        <strain evidence="2 3">CMW 12675</strain>
    </source>
</reference>
<dbReference type="EMBL" id="JAWDJO010000081">
    <property type="protein sequence ID" value="KAL1894987.1"/>
    <property type="molecule type" value="Genomic_DNA"/>
</dbReference>
<evidence type="ECO:0000256" key="1">
    <source>
        <dbReference type="SAM" id="MobiDB-lite"/>
    </source>
</evidence>
<proteinExistence type="predicted"/>
<gene>
    <name evidence="2" type="ORF">Cpir12675_003446</name>
</gene>
<evidence type="ECO:0000313" key="2">
    <source>
        <dbReference type="EMBL" id="KAL1894987.1"/>
    </source>
</evidence>
<dbReference type="Proteomes" id="UP001583280">
    <property type="component" value="Unassembled WGS sequence"/>
</dbReference>
<protein>
    <submittedName>
        <fullName evidence="2">Uncharacterized protein</fullName>
    </submittedName>
</protein>
<sequence>MMHLIQPVSSNRLSGMHLVTSAVAEPQPQYSRWKDESSNSSAPVPAVIDRIKNAPSHRKRGAKSRARCHNLTTRTPLAQFATQLPRIEIPDVDGFINHPAEERY</sequence>
<comment type="caution">
    <text evidence="2">The sequence shown here is derived from an EMBL/GenBank/DDBJ whole genome shotgun (WGS) entry which is preliminary data.</text>
</comment>
<evidence type="ECO:0000313" key="3">
    <source>
        <dbReference type="Proteomes" id="UP001583280"/>
    </source>
</evidence>